<protein>
    <submittedName>
        <fullName evidence="9">Cytochrome c oxidase subunit 3</fullName>
    </submittedName>
</protein>
<evidence type="ECO:0000256" key="6">
    <source>
        <dbReference type="ARBA" id="ARBA00023136"/>
    </source>
</evidence>
<feature type="domain" description="Heme-copper oxidase subunit III family profile" evidence="8">
    <location>
        <begin position="1"/>
        <end position="347"/>
    </location>
</feature>
<evidence type="ECO:0000256" key="7">
    <source>
        <dbReference type="SAM" id="Phobius"/>
    </source>
</evidence>
<evidence type="ECO:0000256" key="2">
    <source>
        <dbReference type="ARBA" id="ARBA00010581"/>
    </source>
</evidence>
<dbReference type="AlphaFoldDB" id="A0A2S6I4R7"/>
<comment type="subcellular location">
    <subcellularLocation>
        <location evidence="1">Cell membrane</location>
        <topology evidence="1">Multi-pass membrane protein</topology>
    </subcellularLocation>
</comment>
<dbReference type="Proteomes" id="UP000237662">
    <property type="component" value="Unassembled WGS sequence"/>
</dbReference>
<dbReference type="SUPFAM" id="SSF81452">
    <property type="entry name" value="Cytochrome c oxidase subunit III-like"/>
    <property type="match status" value="2"/>
</dbReference>
<sequence length="347" mass="38433">MTEERDTDIIIAEDEKPELNSDWSGGDRKPFRTSYGKLMMWYFLLSDAFTFAGFLISYGALRFSSPSWPVPDKVFATVPFGINELFPNGEAPLIFVTFMSFLLIVSSGTMVRAVQEGARENKRGVVFWMLLTVIGGLGFLGCQAWEWTNLIATENMTVTTNPFGTYTENGFYLDPETGEVTDERVLEGETYLLHLAGAEHGEEAAGDHGEEGEHFAYATTPGDYPGYVVDGQRPDGSGVAGAKPFIHRKYVVADEEGNLLTNEAGNPVQFTQEFGPVAFGALFFGITGFHGFHVATGVIFLLIIMINAGGGVYVARQNGYEMVEKIGLYWHFVDLVWVFVFLVFYLL</sequence>
<dbReference type="PROSITE" id="PS50253">
    <property type="entry name" value="COX3"/>
    <property type="match status" value="1"/>
</dbReference>
<keyword evidence="4 7" id="KW-0812">Transmembrane</keyword>
<feature type="transmembrane region" description="Helical" evidence="7">
    <location>
        <begin position="327"/>
        <end position="346"/>
    </location>
</feature>
<dbReference type="InterPro" id="IPR035973">
    <property type="entry name" value="Cyt_c_oxidase_su3-like_sf"/>
</dbReference>
<dbReference type="Gene3D" id="1.20.120.80">
    <property type="entry name" value="Cytochrome c oxidase, subunit III, four-helix bundle"/>
    <property type="match status" value="2"/>
</dbReference>
<dbReference type="OrthoDB" id="9810850at2"/>
<dbReference type="RefSeq" id="WP_104420622.1">
    <property type="nucleotide sequence ID" value="NZ_PTJC01000006.1"/>
</dbReference>
<gene>
    <name evidence="9" type="ORF">CLV84_3085</name>
</gene>
<evidence type="ECO:0000256" key="4">
    <source>
        <dbReference type="ARBA" id="ARBA00022692"/>
    </source>
</evidence>
<organism evidence="9 10">
    <name type="scientific">Neolewinella xylanilytica</name>
    <dbReference type="NCBI Taxonomy" id="1514080"/>
    <lineage>
        <taxon>Bacteria</taxon>
        <taxon>Pseudomonadati</taxon>
        <taxon>Bacteroidota</taxon>
        <taxon>Saprospiria</taxon>
        <taxon>Saprospirales</taxon>
        <taxon>Lewinellaceae</taxon>
        <taxon>Neolewinella</taxon>
    </lineage>
</organism>
<dbReference type="PANTHER" id="PTHR11403:SF2">
    <property type="entry name" value="CYTOCHROME BO(3) UBIQUINOL OXIDASE SUBUNIT 3"/>
    <property type="match status" value="1"/>
</dbReference>
<keyword evidence="10" id="KW-1185">Reference proteome</keyword>
<keyword evidence="3" id="KW-1003">Cell membrane</keyword>
<evidence type="ECO:0000313" key="10">
    <source>
        <dbReference type="Proteomes" id="UP000237662"/>
    </source>
</evidence>
<dbReference type="GO" id="GO:0019646">
    <property type="term" value="P:aerobic electron transport chain"/>
    <property type="evidence" value="ECO:0007669"/>
    <property type="project" value="InterPro"/>
</dbReference>
<dbReference type="Pfam" id="PF00510">
    <property type="entry name" value="COX3"/>
    <property type="match status" value="1"/>
</dbReference>
<evidence type="ECO:0000313" key="9">
    <source>
        <dbReference type="EMBL" id="PPK86166.1"/>
    </source>
</evidence>
<evidence type="ECO:0000256" key="5">
    <source>
        <dbReference type="ARBA" id="ARBA00022989"/>
    </source>
</evidence>
<feature type="transmembrane region" description="Helical" evidence="7">
    <location>
        <begin position="292"/>
        <end position="315"/>
    </location>
</feature>
<feature type="transmembrane region" description="Helical" evidence="7">
    <location>
        <begin position="38"/>
        <end position="61"/>
    </location>
</feature>
<keyword evidence="5 7" id="KW-1133">Transmembrane helix</keyword>
<dbReference type="InterPro" id="IPR024791">
    <property type="entry name" value="Cyt_c/ubiquinol_Oxase_su3"/>
</dbReference>
<dbReference type="GO" id="GO:0004129">
    <property type="term" value="F:cytochrome-c oxidase activity"/>
    <property type="evidence" value="ECO:0007669"/>
    <property type="project" value="InterPro"/>
</dbReference>
<evidence type="ECO:0000259" key="8">
    <source>
        <dbReference type="PROSITE" id="PS50253"/>
    </source>
</evidence>
<feature type="transmembrane region" description="Helical" evidence="7">
    <location>
        <begin position="93"/>
        <end position="114"/>
    </location>
</feature>
<accession>A0A2S6I4R7</accession>
<dbReference type="EMBL" id="PTJC01000006">
    <property type="protein sequence ID" value="PPK86166.1"/>
    <property type="molecule type" value="Genomic_DNA"/>
</dbReference>
<evidence type="ECO:0000256" key="3">
    <source>
        <dbReference type="ARBA" id="ARBA00022475"/>
    </source>
</evidence>
<comment type="similarity">
    <text evidence="2">Belongs to the cytochrome c oxidase subunit 3 family.</text>
</comment>
<reference evidence="9 10" key="1">
    <citation type="submission" date="2018-02" db="EMBL/GenBank/DDBJ databases">
        <title>Genomic Encyclopedia of Archaeal and Bacterial Type Strains, Phase II (KMG-II): from individual species to whole genera.</title>
        <authorList>
            <person name="Goeker M."/>
        </authorList>
    </citation>
    <scope>NUCLEOTIDE SEQUENCE [LARGE SCALE GENOMIC DNA]</scope>
    <source>
        <strain evidence="9 10">DSM 29526</strain>
    </source>
</reference>
<feature type="transmembrane region" description="Helical" evidence="7">
    <location>
        <begin position="126"/>
        <end position="147"/>
    </location>
</feature>
<dbReference type="GO" id="GO:0005886">
    <property type="term" value="C:plasma membrane"/>
    <property type="evidence" value="ECO:0007669"/>
    <property type="project" value="UniProtKB-SubCell"/>
</dbReference>
<evidence type="ECO:0000256" key="1">
    <source>
        <dbReference type="ARBA" id="ARBA00004651"/>
    </source>
</evidence>
<dbReference type="InterPro" id="IPR013833">
    <property type="entry name" value="Cyt_c_oxidase_su3_a-hlx"/>
</dbReference>
<keyword evidence="6 7" id="KW-0472">Membrane</keyword>
<name>A0A2S6I4R7_9BACT</name>
<proteinExistence type="inferred from homology"/>
<dbReference type="PANTHER" id="PTHR11403">
    <property type="entry name" value="CYTOCHROME C OXIDASE SUBUNIT III"/>
    <property type="match status" value="1"/>
</dbReference>
<comment type="caution">
    <text evidence="9">The sequence shown here is derived from an EMBL/GenBank/DDBJ whole genome shotgun (WGS) entry which is preliminary data.</text>
</comment>
<dbReference type="InterPro" id="IPR000298">
    <property type="entry name" value="Cyt_c_oxidase-like_su3"/>
</dbReference>